<dbReference type="RefSeq" id="WP_203927812.1">
    <property type="nucleotide sequence ID" value="NZ_BOPH01000033.1"/>
</dbReference>
<accession>A0A8J4EA24</accession>
<evidence type="ECO:0000256" key="1">
    <source>
        <dbReference type="SAM" id="Phobius"/>
    </source>
</evidence>
<protein>
    <recommendedName>
        <fullName evidence="4">WD40 repeat protein</fullName>
    </recommendedName>
</protein>
<dbReference type="Pfam" id="PF07676">
    <property type="entry name" value="PD40"/>
    <property type="match status" value="1"/>
</dbReference>
<keyword evidence="1" id="KW-0812">Transmembrane</keyword>
<gene>
    <name evidence="2" type="ORF">Voc01_027720</name>
</gene>
<name>A0A8J4EA24_9ACTN</name>
<dbReference type="SUPFAM" id="SSF69304">
    <property type="entry name" value="Tricorn protease N-terminal domain"/>
    <property type="match status" value="1"/>
</dbReference>
<dbReference type="InterPro" id="IPR011659">
    <property type="entry name" value="WD40"/>
</dbReference>
<proteinExistence type="predicted"/>
<comment type="caution">
    <text evidence="2">The sequence shown here is derived from an EMBL/GenBank/DDBJ whole genome shotgun (WGS) entry which is preliminary data.</text>
</comment>
<reference evidence="2" key="1">
    <citation type="submission" date="2021-01" db="EMBL/GenBank/DDBJ databases">
        <title>Whole genome shotgun sequence of Virgisporangium ochraceum NBRC 16418.</title>
        <authorList>
            <person name="Komaki H."/>
            <person name="Tamura T."/>
        </authorList>
    </citation>
    <scope>NUCLEOTIDE SEQUENCE</scope>
    <source>
        <strain evidence="2">NBRC 16418</strain>
    </source>
</reference>
<evidence type="ECO:0008006" key="4">
    <source>
        <dbReference type="Google" id="ProtNLM"/>
    </source>
</evidence>
<keyword evidence="3" id="KW-1185">Reference proteome</keyword>
<keyword evidence="1" id="KW-0472">Membrane</keyword>
<dbReference type="AlphaFoldDB" id="A0A8J4EA24"/>
<feature type="transmembrane region" description="Helical" evidence="1">
    <location>
        <begin position="41"/>
        <end position="60"/>
    </location>
</feature>
<evidence type="ECO:0000313" key="3">
    <source>
        <dbReference type="Proteomes" id="UP000635606"/>
    </source>
</evidence>
<sequence>MTTRLEGAVRAALDDLTGVAPPPDLAQGAIRRAGRQRVARLSVTAVAVVAAVSVGVPLVVGGTGPTAGPAQGPAEKPFVVTAYSGIIRSGDPGPADDVSLLLDPATGRYGEVPYNEVVPAPDGDPVLVHRGDNSVAHPSRWGLLDRATGEVRWLDLPAPGYTTHGTWSPDGRQLLFTVRPRGSGGGFVVVDAESLSTRPVALPDDRIHNAAGAGFGWTPGGAGVMLVRSAGGGSTHVDRYDLQGRETGTAEVPGGPAGTGVVSPDGTRIALDPVEPGRCRVVDLTTRIAVLPRGLPDAGRVLGWYDNTHLMVREGGAIRLTGELRRTVPLLPEGARAQEVRVGSSAGLTGDAGKLAF</sequence>
<dbReference type="EMBL" id="BOPH01000033">
    <property type="protein sequence ID" value="GIJ67855.1"/>
    <property type="molecule type" value="Genomic_DNA"/>
</dbReference>
<evidence type="ECO:0000313" key="2">
    <source>
        <dbReference type="EMBL" id="GIJ67855.1"/>
    </source>
</evidence>
<keyword evidence="1" id="KW-1133">Transmembrane helix</keyword>
<dbReference type="Proteomes" id="UP000635606">
    <property type="component" value="Unassembled WGS sequence"/>
</dbReference>
<organism evidence="2 3">
    <name type="scientific">Virgisporangium ochraceum</name>
    <dbReference type="NCBI Taxonomy" id="65505"/>
    <lineage>
        <taxon>Bacteria</taxon>
        <taxon>Bacillati</taxon>
        <taxon>Actinomycetota</taxon>
        <taxon>Actinomycetes</taxon>
        <taxon>Micromonosporales</taxon>
        <taxon>Micromonosporaceae</taxon>
        <taxon>Virgisporangium</taxon>
    </lineage>
</organism>
<dbReference type="Gene3D" id="2.120.10.30">
    <property type="entry name" value="TolB, C-terminal domain"/>
    <property type="match status" value="1"/>
</dbReference>
<dbReference type="InterPro" id="IPR011042">
    <property type="entry name" value="6-blade_b-propeller_TolB-like"/>
</dbReference>